<evidence type="ECO:0000313" key="4">
    <source>
        <dbReference type="Proteomes" id="UP000216797"/>
    </source>
</evidence>
<accession>A0A267HT79</accession>
<evidence type="ECO:0000259" key="2">
    <source>
        <dbReference type="Pfam" id="PF13731"/>
    </source>
</evidence>
<keyword evidence="1" id="KW-0732">Signal</keyword>
<dbReference type="RefSeq" id="WP_095006097.1">
    <property type="nucleotide sequence ID" value="NZ_LHUG01000003.1"/>
</dbReference>
<evidence type="ECO:0000313" key="3">
    <source>
        <dbReference type="EMBL" id="PAB01544.1"/>
    </source>
</evidence>
<dbReference type="Pfam" id="PF13731">
    <property type="entry name" value="WxL"/>
    <property type="match status" value="1"/>
</dbReference>
<comment type="caution">
    <text evidence="3">The sequence shown here is derived from an EMBL/GenBank/DDBJ whole genome shotgun (WGS) entry which is preliminary data.</text>
</comment>
<proteinExistence type="predicted"/>
<dbReference type="AlphaFoldDB" id="A0A267HT79"/>
<evidence type="ECO:0000256" key="1">
    <source>
        <dbReference type="SAM" id="SignalP"/>
    </source>
</evidence>
<dbReference type="Proteomes" id="UP000216797">
    <property type="component" value="Unassembled WGS sequence"/>
</dbReference>
<feature type="domain" description="WxL" evidence="2">
    <location>
        <begin position="38"/>
        <end position="185"/>
    </location>
</feature>
<feature type="chain" id="PRO_5012695635" description="WxL domain-containing protein" evidence="1">
    <location>
        <begin position="26"/>
        <end position="188"/>
    </location>
</feature>
<feature type="signal peptide" evidence="1">
    <location>
        <begin position="1"/>
        <end position="25"/>
    </location>
</feature>
<keyword evidence="4" id="KW-1185">Reference proteome</keyword>
<protein>
    <recommendedName>
        <fullName evidence="2">WxL domain-containing protein</fullName>
    </recommendedName>
</protein>
<dbReference type="InterPro" id="IPR027994">
    <property type="entry name" value="WxL_dom"/>
</dbReference>
<reference evidence="3 4" key="1">
    <citation type="submission" date="2015-08" db="EMBL/GenBank/DDBJ databases">
        <title>Enterococcus genome sequence.</title>
        <authorList>
            <person name="Acedo J.Z."/>
            <person name="Vederas J.C."/>
        </authorList>
    </citation>
    <scope>NUCLEOTIDE SEQUENCE [LARGE SCALE GENOMIC DNA]</scope>
    <source>
        <strain evidence="3 4">49</strain>
    </source>
</reference>
<name>A0A267HT79_9ENTE</name>
<organism evidence="3 4">
    <name type="scientific">Enterococcus canintestini</name>
    <dbReference type="NCBI Taxonomy" id="317010"/>
    <lineage>
        <taxon>Bacteria</taxon>
        <taxon>Bacillati</taxon>
        <taxon>Bacillota</taxon>
        <taxon>Bacilli</taxon>
        <taxon>Lactobacillales</taxon>
        <taxon>Enterococcaceae</taxon>
        <taxon>Enterococcus</taxon>
    </lineage>
</organism>
<sequence length="188" mass="20920">MRIKHFLLTLLLGATCLLLPLVTEAASESTPIQVEIKANNLRLGKIQAPAFGEHSISKKYKQYQATKDLLIQIVDERKTPKKSWQIYYQLSDFYNQGANSFAAELTLGKGTLQSLTKEQLATIHPLHIKTGATKTSLVAFNSTSKKATTRYEITIPKKAIYLTIPANIKAGTYQATQTITLQDVPQQK</sequence>
<gene>
    <name evidence="3" type="ORF">AKL21_03560</name>
</gene>
<dbReference type="EMBL" id="LHUG01000003">
    <property type="protein sequence ID" value="PAB01544.1"/>
    <property type="molecule type" value="Genomic_DNA"/>
</dbReference>